<evidence type="ECO:0000256" key="8">
    <source>
        <dbReference type="SAM" id="Phobius"/>
    </source>
</evidence>
<evidence type="ECO:0000256" key="1">
    <source>
        <dbReference type="ARBA" id="ARBA00004651"/>
    </source>
</evidence>
<feature type="transmembrane region" description="Helical" evidence="8">
    <location>
        <begin position="358"/>
        <end position="379"/>
    </location>
</feature>
<dbReference type="EMBL" id="JAXAVX010000003">
    <property type="protein sequence ID" value="MDX8151656.1"/>
    <property type="molecule type" value="Genomic_DNA"/>
</dbReference>
<evidence type="ECO:0000256" key="2">
    <source>
        <dbReference type="ARBA" id="ARBA00022475"/>
    </source>
</evidence>
<feature type="transmembrane region" description="Helical" evidence="8">
    <location>
        <begin position="230"/>
        <end position="248"/>
    </location>
</feature>
<evidence type="ECO:0000313" key="10">
    <source>
        <dbReference type="Proteomes" id="UP001277761"/>
    </source>
</evidence>
<protein>
    <submittedName>
        <fullName evidence="9">DUF2142 domain-containing protein</fullName>
    </submittedName>
</protein>
<evidence type="ECO:0000256" key="3">
    <source>
        <dbReference type="ARBA" id="ARBA00022676"/>
    </source>
</evidence>
<sequence>MPPVPHRRALLLVALLSVLLVGLGTALILSASGPERLGDNGRVGSAVGGFLDPGHRRSCTTLRDVPKRAQVARLIAVAVDSQGEPLRDAALRAGTRATLRAPGDETRQVRYDRRGEDLRIALDRTAVPDGTRLCLRYRTTGTRFAISLRGVGPDPLARDAAFGVIYERAGSASWFSRAGGVLDRVAPGRPAHQGEWTAWLGLLLIALAALGGIAVAWAAVAGRLGHGRRALVAVALVAVASASSWALVVPPLQTPDSESHLSYVAHVAHHGGPVEDGDARVSSALAATQRYTREHGIRFVQFATPPLRQVDAGPRPSSALSDADGGVVANAQGNPLLYYAAAAVPYRVTGAGPFGGELWVRLLSALLFGVTAVGVVLFLREALPGTPRLAAVGGLLVALLPQVAFISGSVNPDAMLFAFGSLVLWRIAHAFRHGLDVRGGLLLGGLLAAASLSKLAGLMLVPSAAIALLALLWRARGTSARAMLPAVVAAGGLFAALFLVYQGLSSALWSQGTTGGGQAGTIGTGSLREELSYVWQFFLPRLPSMTPLFDGSPLQFVYVREMVGVYGWKDVVLPSWAYELGRTAFWVIVAAAGAFLVRRRDALRGRVLELLAYAASLGAFLLLIAHLGYRYRVDLDLQRGREVFEQVRYLFPLLALWAAVLVAALRLTGRRVAPYLAIVVVGLAGLHSIASILATVGRYYG</sequence>
<feature type="transmembrane region" description="Helical" evidence="8">
    <location>
        <begin position="580"/>
        <end position="598"/>
    </location>
</feature>
<dbReference type="PANTHER" id="PTHR33908:SF11">
    <property type="entry name" value="MEMBRANE PROTEIN"/>
    <property type="match status" value="1"/>
</dbReference>
<keyword evidence="5 8" id="KW-0812">Transmembrane</keyword>
<feature type="transmembrane region" description="Helical" evidence="8">
    <location>
        <begin position="441"/>
        <end position="472"/>
    </location>
</feature>
<dbReference type="InterPro" id="IPR050297">
    <property type="entry name" value="LipidA_mod_glycosyltrf_83"/>
</dbReference>
<feature type="transmembrane region" description="Helical" evidence="8">
    <location>
        <begin position="391"/>
        <end position="410"/>
    </location>
</feature>
<dbReference type="RefSeq" id="WP_319953811.1">
    <property type="nucleotide sequence ID" value="NZ_JAXAVX010000003.1"/>
</dbReference>
<evidence type="ECO:0000256" key="4">
    <source>
        <dbReference type="ARBA" id="ARBA00022679"/>
    </source>
</evidence>
<evidence type="ECO:0000256" key="7">
    <source>
        <dbReference type="ARBA" id="ARBA00023136"/>
    </source>
</evidence>
<keyword evidence="6 8" id="KW-1133">Transmembrane helix</keyword>
<feature type="transmembrane region" description="Helical" evidence="8">
    <location>
        <begin position="649"/>
        <end position="668"/>
    </location>
</feature>
<comment type="caution">
    <text evidence="9">The sequence shown here is derived from an EMBL/GenBank/DDBJ whole genome shotgun (WGS) entry which is preliminary data.</text>
</comment>
<keyword evidence="4" id="KW-0808">Transferase</keyword>
<reference evidence="9 10" key="1">
    <citation type="submission" date="2023-11" db="EMBL/GenBank/DDBJ databases">
        <authorList>
            <person name="Xu M."/>
            <person name="Jiang T."/>
        </authorList>
    </citation>
    <scope>NUCLEOTIDE SEQUENCE [LARGE SCALE GENOMIC DNA]</scope>
    <source>
        <strain evidence="9 10">SD</strain>
    </source>
</reference>
<dbReference type="Proteomes" id="UP001277761">
    <property type="component" value="Unassembled WGS sequence"/>
</dbReference>
<gene>
    <name evidence="9" type="ORF">SK069_08640</name>
</gene>
<name>A0ABU4VIJ2_9ACTN</name>
<dbReference type="PANTHER" id="PTHR33908">
    <property type="entry name" value="MANNOSYLTRANSFERASE YKCB-RELATED"/>
    <property type="match status" value="1"/>
</dbReference>
<dbReference type="InterPro" id="IPR018674">
    <property type="entry name" value="DUF2142_membrane"/>
</dbReference>
<feature type="transmembrane region" description="Helical" evidence="8">
    <location>
        <begin position="196"/>
        <end position="218"/>
    </location>
</feature>
<accession>A0ABU4VIJ2</accession>
<comment type="subcellular location">
    <subcellularLocation>
        <location evidence="1">Cell membrane</location>
        <topology evidence="1">Multi-pass membrane protein</topology>
    </subcellularLocation>
</comment>
<dbReference type="Pfam" id="PF09913">
    <property type="entry name" value="DUF2142"/>
    <property type="match status" value="1"/>
</dbReference>
<keyword evidence="3" id="KW-0328">Glycosyltransferase</keyword>
<keyword evidence="10" id="KW-1185">Reference proteome</keyword>
<keyword evidence="2" id="KW-1003">Cell membrane</keyword>
<evidence type="ECO:0000256" key="6">
    <source>
        <dbReference type="ARBA" id="ARBA00022989"/>
    </source>
</evidence>
<feature type="transmembrane region" description="Helical" evidence="8">
    <location>
        <begin position="675"/>
        <end position="700"/>
    </location>
</feature>
<evidence type="ECO:0000313" key="9">
    <source>
        <dbReference type="EMBL" id="MDX8151656.1"/>
    </source>
</evidence>
<feature type="transmembrane region" description="Helical" evidence="8">
    <location>
        <begin position="610"/>
        <end position="629"/>
    </location>
</feature>
<evidence type="ECO:0000256" key="5">
    <source>
        <dbReference type="ARBA" id="ARBA00022692"/>
    </source>
</evidence>
<organism evidence="9 10">
    <name type="scientific">Patulibacter brassicae</name>
    <dbReference type="NCBI Taxonomy" id="1705717"/>
    <lineage>
        <taxon>Bacteria</taxon>
        <taxon>Bacillati</taxon>
        <taxon>Actinomycetota</taxon>
        <taxon>Thermoleophilia</taxon>
        <taxon>Solirubrobacterales</taxon>
        <taxon>Patulibacteraceae</taxon>
        <taxon>Patulibacter</taxon>
    </lineage>
</organism>
<keyword evidence="7 8" id="KW-0472">Membrane</keyword>
<proteinExistence type="predicted"/>
<feature type="transmembrane region" description="Helical" evidence="8">
    <location>
        <begin position="484"/>
        <end position="504"/>
    </location>
</feature>